<dbReference type="AlphaFoldDB" id="A0AAV9GXT4"/>
<evidence type="ECO:0000313" key="6">
    <source>
        <dbReference type="Proteomes" id="UP001321760"/>
    </source>
</evidence>
<accession>A0AAV9GXT4</accession>
<dbReference type="InterPro" id="IPR029071">
    <property type="entry name" value="Ubiquitin-like_domsf"/>
</dbReference>
<feature type="compositionally biased region" description="Basic and acidic residues" evidence="3">
    <location>
        <begin position="59"/>
        <end position="102"/>
    </location>
</feature>
<reference evidence="5" key="2">
    <citation type="submission" date="2023-05" db="EMBL/GenBank/DDBJ databases">
        <authorList>
            <consortium name="Lawrence Berkeley National Laboratory"/>
            <person name="Steindorff A."/>
            <person name="Hensen N."/>
            <person name="Bonometti L."/>
            <person name="Westerberg I."/>
            <person name="Brannstrom I.O."/>
            <person name="Guillou S."/>
            <person name="Cros-Aarteil S."/>
            <person name="Calhoun S."/>
            <person name="Haridas S."/>
            <person name="Kuo A."/>
            <person name="Mondo S."/>
            <person name="Pangilinan J."/>
            <person name="Riley R."/>
            <person name="Labutti K."/>
            <person name="Andreopoulos B."/>
            <person name="Lipzen A."/>
            <person name="Chen C."/>
            <person name="Yanf M."/>
            <person name="Daum C."/>
            <person name="Ng V."/>
            <person name="Clum A."/>
            <person name="Ohm R."/>
            <person name="Martin F."/>
            <person name="Silar P."/>
            <person name="Natvig D."/>
            <person name="Lalanne C."/>
            <person name="Gautier V."/>
            <person name="Ament-Velasquez S.L."/>
            <person name="Kruys A."/>
            <person name="Hutchinson M.I."/>
            <person name="Powell A.J."/>
            <person name="Barry K."/>
            <person name="Miller A.N."/>
            <person name="Grigoriev I.V."/>
            <person name="Debuchy R."/>
            <person name="Gladieux P."/>
            <person name="Thoren M.H."/>
            <person name="Johannesson H."/>
        </authorList>
    </citation>
    <scope>NUCLEOTIDE SEQUENCE</scope>
    <source>
        <strain evidence="5">PSN243</strain>
    </source>
</reference>
<dbReference type="PROSITE" id="PS50053">
    <property type="entry name" value="UBIQUITIN_2"/>
    <property type="match status" value="1"/>
</dbReference>
<feature type="compositionally biased region" description="Pro residues" evidence="3">
    <location>
        <begin position="1"/>
        <end position="10"/>
    </location>
</feature>
<dbReference type="PANTHER" id="PTHR13042">
    <property type="entry name" value="UBIQUITIN-LIKE PROTEIN 5"/>
    <property type="match status" value="1"/>
</dbReference>
<keyword evidence="6" id="KW-1185">Reference proteome</keyword>
<dbReference type="Gene3D" id="3.10.20.90">
    <property type="entry name" value="Phosphatidylinositol 3-kinase Catalytic Subunit, Chain A, domain 1"/>
    <property type="match status" value="1"/>
</dbReference>
<dbReference type="Proteomes" id="UP001321760">
    <property type="component" value="Unassembled WGS sequence"/>
</dbReference>
<feature type="compositionally biased region" description="Basic and acidic residues" evidence="3">
    <location>
        <begin position="34"/>
        <end position="52"/>
    </location>
</feature>
<feature type="compositionally biased region" description="Basic residues" evidence="3">
    <location>
        <begin position="13"/>
        <end position="26"/>
    </location>
</feature>
<sequence length="235" mass="27354">MADSTDPPPCRRSNSRSRSPARKPRAPKSGGGFRWKEKRSYDDHRTNDRNQDRGGLQRGYRDRDDERSKEDDRYRNRDRDGRDDRYRSDRDRDRDRERDKGRGRPRSPRRHRDREERDRDRDRDDTGRPPRRERPAEKEKPPARPAPAKSSGGGGGEEMIIVTVNDRLGTKAQIPALPSDTIKQFKVMVAMKIGREPHEILLKRQGERPFKDILTLSEYGISNGVQIDLEVDTGD</sequence>
<keyword evidence="2" id="KW-0833">Ubl conjugation pathway</keyword>
<evidence type="ECO:0000256" key="1">
    <source>
        <dbReference type="ARBA" id="ARBA00014108"/>
    </source>
</evidence>
<gene>
    <name evidence="5" type="ORF">QBC34DRAFT_396094</name>
</gene>
<dbReference type="SMART" id="SM00213">
    <property type="entry name" value="UBQ"/>
    <property type="match status" value="1"/>
</dbReference>
<evidence type="ECO:0000313" key="5">
    <source>
        <dbReference type="EMBL" id="KAK4453032.1"/>
    </source>
</evidence>
<name>A0AAV9GXT4_9PEZI</name>
<comment type="caution">
    <text evidence="5">The sequence shown here is derived from an EMBL/GenBank/DDBJ whole genome shotgun (WGS) entry which is preliminary data.</text>
</comment>
<proteinExistence type="predicted"/>
<evidence type="ECO:0000256" key="2">
    <source>
        <dbReference type="ARBA" id="ARBA00022786"/>
    </source>
</evidence>
<evidence type="ECO:0000256" key="3">
    <source>
        <dbReference type="SAM" id="MobiDB-lite"/>
    </source>
</evidence>
<dbReference type="EMBL" id="MU865921">
    <property type="protein sequence ID" value="KAK4453032.1"/>
    <property type="molecule type" value="Genomic_DNA"/>
</dbReference>
<feature type="compositionally biased region" description="Basic residues" evidence="3">
    <location>
        <begin position="103"/>
        <end position="112"/>
    </location>
</feature>
<feature type="domain" description="Ubiquitin-like" evidence="4">
    <location>
        <begin position="160"/>
        <end position="229"/>
    </location>
</feature>
<dbReference type="SUPFAM" id="SSF54236">
    <property type="entry name" value="Ubiquitin-like"/>
    <property type="match status" value="1"/>
</dbReference>
<protein>
    <recommendedName>
        <fullName evidence="1">Ubiquitin-like modifier HUB1</fullName>
    </recommendedName>
</protein>
<dbReference type="InterPro" id="IPR039732">
    <property type="entry name" value="Hub1/Ubl5"/>
</dbReference>
<feature type="compositionally biased region" description="Basic and acidic residues" evidence="3">
    <location>
        <begin position="113"/>
        <end position="142"/>
    </location>
</feature>
<dbReference type="InterPro" id="IPR000626">
    <property type="entry name" value="Ubiquitin-like_dom"/>
</dbReference>
<organism evidence="5 6">
    <name type="scientific">Podospora aff. communis PSN243</name>
    <dbReference type="NCBI Taxonomy" id="3040156"/>
    <lineage>
        <taxon>Eukaryota</taxon>
        <taxon>Fungi</taxon>
        <taxon>Dikarya</taxon>
        <taxon>Ascomycota</taxon>
        <taxon>Pezizomycotina</taxon>
        <taxon>Sordariomycetes</taxon>
        <taxon>Sordariomycetidae</taxon>
        <taxon>Sordariales</taxon>
        <taxon>Podosporaceae</taxon>
        <taxon>Podospora</taxon>
    </lineage>
</organism>
<feature type="region of interest" description="Disordered" evidence="3">
    <location>
        <begin position="1"/>
        <end position="159"/>
    </location>
</feature>
<evidence type="ECO:0000259" key="4">
    <source>
        <dbReference type="PROSITE" id="PS50053"/>
    </source>
</evidence>
<reference evidence="5" key="1">
    <citation type="journal article" date="2023" name="Mol. Phylogenet. Evol.">
        <title>Genome-scale phylogeny and comparative genomics of the fungal order Sordariales.</title>
        <authorList>
            <person name="Hensen N."/>
            <person name="Bonometti L."/>
            <person name="Westerberg I."/>
            <person name="Brannstrom I.O."/>
            <person name="Guillou S."/>
            <person name="Cros-Aarteil S."/>
            <person name="Calhoun S."/>
            <person name="Haridas S."/>
            <person name="Kuo A."/>
            <person name="Mondo S."/>
            <person name="Pangilinan J."/>
            <person name="Riley R."/>
            <person name="LaButti K."/>
            <person name="Andreopoulos B."/>
            <person name="Lipzen A."/>
            <person name="Chen C."/>
            <person name="Yan M."/>
            <person name="Daum C."/>
            <person name="Ng V."/>
            <person name="Clum A."/>
            <person name="Steindorff A."/>
            <person name="Ohm R.A."/>
            <person name="Martin F."/>
            <person name="Silar P."/>
            <person name="Natvig D.O."/>
            <person name="Lalanne C."/>
            <person name="Gautier V."/>
            <person name="Ament-Velasquez S.L."/>
            <person name="Kruys A."/>
            <person name="Hutchinson M.I."/>
            <person name="Powell A.J."/>
            <person name="Barry K."/>
            <person name="Miller A.N."/>
            <person name="Grigoriev I.V."/>
            <person name="Debuchy R."/>
            <person name="Gladieux P."/>
            <person name="Hiltunen Thoren M."/>
            <person name="Johannesson H."/>
        </authorList>
    </citation>
    <scope>NUCLEOTIDE SEQUENCE</scope>
    <source>
        <strain evidence="5">PSN243</strain>
    </source>
</reference>